<keyword evidence="7" id="KW-1185">Reference proteome</keyword>
<protein>
    <submittedName>
        <fullName evidence="6">AcrR family transcriptional regulator</fullName>
    </submittedName>
</protein>
<dbReference type="PANTHER" id="PTHR30055">
    <property type="entry name" value="HTH-TYPE TRANSCRIPTIONAL REGULATOR RUTR"/>
    <property type="match status" value="1"/>
</dbReference>
<name>A0A7W4UZW2_LEIAQ</name>
<proteinExistence type="predicted"/>
<accession>A0A7W4UZW2</accession>
<dbReference type="PROSITE" id="PS50977">
    <property type="entry name" value="HTH_TETR_2"/>
    <property type="match status" value="1"/>
</dbReference>
<keyword evidence="1" id="KW-0805">Transcription regulation</keyword>
<comment type="caution">
    <text evidence="6">The sequence shown here is derived from an EMBL/GenBank/DDBJ whole genome shotgun (WGS) entry which is preliminary data.</text>
</comment>
<dbReference type="InterPro" id="IPR050109">
    <property type="entry name" value="HTH-type_TetR-like_transc_reg"/>
</dbReference>
<evidence type="ECO:0000256" key="3">
    <source>
        <dbReference type="ARBA" id="ARBA00023163"/>
    </source>
</evidence>
<reference evidence="6 7" key="1">
    <citation type="submission" date="2020-08" db="EMBL/GenBank/DDBJ databases">
        <title>Sequencing the genomes of 1000 actinobacteria strains.</title>
        <authorList>
            <person name="Klenk H.-P."/>
        </authorList>
    </citation>
    <scope>NUCLEOTIDE SEQUENCE [LARGE SCALE GENOMIC DNA]</scope>
    <source>
        <strain evidence="6 7">DSM 20146</strain>
    </source>
</reference>
<keyword evidence="3" id="KW-0804">Transcription</keyword>
<dbReference type="RefSeq" id="WP_021765182.1">
    <property type="nucleotide sequence ID" value="NZ_JACHVP010000005.1"/>
</dbReference>
<dbReference type="GO" id="GO:0003700">
    <property type="term" value="F:DNA-binding transcription factor activity"/>
    <property type="evidence" value="ECO:0007669"/>
    <property type="project" value="TreeGrafter"/>
</dbReference>
<dbReference type="AlphaFoldDB" id="A0A7W4UZW2"/>
<dbReference type="InterPro" id="IPR009057">
    <property type="entry name" value="Homeodomain-like_sf"/>
</dbReference>
<evidence type="ECO:0000256" key="1">
    <source>
        <dbReference type="ARBA" id="ARBA00023015"/>
    </source>
</evidence>
<keyword evidence="2 4" id="KW-0238">DNA-binding</keyword>
<dbReference type="Pfam" id="PF13305">
    <property type="entry name" value="TetR_C_33"/>
    <property type="match status" value="1"/>
</dbReference>
<dbReference type="InterPro" id="IPR036271">
    <property type="entry name" value="Tet_transcr_reg_TetR-rel_C_sf"/>
</dbReference>
<dbReference type="Pfam" id="PF00440">
    <property type="entry name" value="TetR_N"/>
    <property type="match status" value="1"/>
</dbReference>
<dbReference type="EMBL" id="JACHVP010000005">
    <property type="protein sequence ID" value="MBB2969002.1"/>
    <property type="molecule type" value="Genomic_DNA"/>
</dbReference>
<evidence type="ECO:0000259" key="5">
    <source>
        <dbReference type="PROSITE" id="PS50977"/>
    </source>
</evidence>
<dbReference type="GO" id="GO:0000976">
    <property type="term" value="F:transcription cis-regulatory region binding"/>
    <property type="evidence" value="ECO:0007669"/>
    <property type="project" value="TreeGrafter"/>
</dbReference>
<dbReference type="SUPFAM" id="SSF48498">
    <property type="entry name" value="Tetracyclin repressor-like, C-terminal domain"/>
    <property type="match status" value="1"/>
</dbReference>
<dbReference type="SUPFAM" id="SSF46689">
    <property type="entry name" value="Homeodomain-like"/>
    <property type="match status" value="1"/>
</dbReference>
<evidence type="ECO:0000256" key="2">
    <source>
        <dbReference type="ARBA" id="ARBA00023125"/>
    </source>
</evidence>
<dbReference type="Gene3D" id="1.10.357.10">
    <property type="entry name" value="Tetracycline Repressor, domain 2"/>
    <property type="match status" value="1"/>
</dbReference>
<evidence type="ECO:0000256" key="4">
    <source>
        <dbReference type="PROSITE-ProRule" id="PRU00335"/>
    </source>
</evidence>
<dbReference type="InterPro" id="IPR025996">
    <property type="entry name" value="MT1864/Rv1816-like_C"/>
</dbReference>
<dbReference type="PANTHER" id="PTHR30055:SF234">
    <property type="entry name" value="HTH-TYPE TRANSCRIPTIONAL REGULATOR BETI"/>
    <property type="match status" value="1"/>
</dbReference>
<organism evidence="6 7">
    <name type="scientific">Leifsonia aquatica</name>
    <name type="common">Corynebacterium aquaticum</name>
    <dbReference type="NCBI Taxonomy" id="144185"/>
    <lineage>
        <taxon>Bacteria</taxon>
        <taxon>Bacillati</taxon>
        <taxon>Actinomycetota</taxon>
        <taxon>Actinomycetes</taxon>
        <taxon>Micrococcales</taxon>
        <taxon>Microbacteriaceae</taxon>
        <taxon>Leifsonia</taxon>
    </lineage>
</organism>
<sequence>MPRAGLSRASVTDVALELVDEGGVSGFDRLTLAAVAARAGVAVPSLYKHVASLVDLRRLVATEAVAELTRALAAATIGRSGEEAVRAAAVALRGYAHMHPGRYASTQVAPHLAESADAELAARAGETVQVLSAALRAFGLPDDANVDAIRILRSSLHGFISLELGGGFGLPDDLDRTFDRLVAVVIAGLEAMAAQGAEEILESRPA</sequence>
<dbReference type="Proteomes" id="UP000538196">
    <property type="component" value="Unassembled WGS sequence"/>
</dbReference>
<feature type="domain" description="HTH tetR-type" evidence="5">
    <location>
        <begin position="5"/>
        <end position="68"/>
    </location>
</feature>
<dbReference type="Gene3D" id="1.10.10.60">
    <property type="entry name" value="Homeodomain-like"/>
    <property type="match status" value="1"/>
</dbReference>
<evidence type="ECO:0000313" key="6">
    <source>
        <dbReference type="EMBL" id="MBB2969002.1"/>
    </source>
</evidence>
<gene>
    <name evidence="6" type="ORF">FHX33_003784</name>
</gene>
<evidence type="ECO:0000313" key="7">
    <source>
        <dbReference type="Proteomes" id="UP000538196"/>
    </source>
</evidence>
<dbReference type="InterPro" id="IPR001647">
    <property type="entry name" value="HTH_TetR"/>
</dbReference>
<feature type="DNA-binding region" description="H-T-H motif" evidence="4">
    <location>
        <begin position="31"/>
        <end position="50"/>
    </location>
</feature>